<dbReference type="InterPro" id="IPR050449">
    <property type="entry name" value="Ephrin_rcpt_TKs"/>
</dbReference>
<accession>A0AA38ME92</accession>
<dbReference type="GO" id="GO:0007411">
    <property type="term" value="P:axon guidance"/>
    <property type="evidence" value="ECO:0007669"/>
    <property type="project" value="TreeGrafter"/>
</dbReference>
<dbReference type="Gene3D" id="1.10.510.10">
    <property type="entry name" value="Transferase(Phosphotransferase) domain 1"/>
    <property type="match status" value="1"/>
</dbReference>
<dbReference type="GO" id="GO:0030425">
    <property type="term" value="C:dendrite"/>
    <property type="evidence" value="ECO:0007669"/>
    <property type="project" value="TreeGrafter"/>
</dbReference>
<dbReference type="Pfam" id="PF07714">
    <property type="entry name" value="PK_Tyr_Ser-Thr"/>
    <property type="match status" value="1"/>
</dbReference>
<evidence type="ECO:0000259" key="7">
    <source>
        <dbReference type="Pfam" id="PF07714"/>
    </source>
</evidence>
<dbReference type="InterPro" id="IPR011009">
    <property type="entry name" value="Kinase-like_dom_sf"/>
</dbReference>
<sequence>MFHKPIHVHHLALMMLPVSIVCWEVMSYGERPYWNWSNQDVIKSIEKGYRLPAPMDCPEAIYQLMLDCWQKERTHRPTFQSIVKTLDKLIRVPDTLRKIAQNRPPPPPFNPYIWQDIHRSSELPIREQNSCFFGDYGLPDVILLQNYEMSNPYCGSLLNFNQWPSQERFNAFELNTIYGSNFGSSDHMCSYKEDTDLSPHTYTKRGAWVTFNNM</sequence>
<evidence type="ECO:0000256" key="6">
    <source>
        <dbReference type="SAM" id="SignalP"/>
    </source>
</evidence>
<feature type="chain" id="PRO_5041384964" description="Serine-threonine/tyrosine-protein kinase catalytic domain-containing protein" evidence="6">
    <location>
        <begin position="23"/>
        <end position="214"/>
    </location>
</feature>
<name>A0AA38ME92_9CUCU</name>
<feature type="signal peptide" evidence="6">
    <location>
        <begin position="1"/>
        <end position="22"/>
    </location>
</feature>
<dbReference type="AlphaFoldDB" id="A0AA38ME92"/>
<feature type="domain" description="Serine-threonine/tyrosine-protein kinase catalytic" evidence="7">
    <location>
        <begin position="19"/>
        <end position="86"/>
    </location>
</feature>
<dbReference type="GO" id="GO:0005005">
    <property type="term" value="F:transmembrane-ephrin receptor activity"/>
    <property type="evidence" value="ECO:0007669"/>
    <property type="project" value="TreeGrafter"/>
</dbReference>
<dbReference type="PANTHER" id="PTHR46877">
    <property type="entry name" value="EPH RECEPTOR A5"/>
    <property type="match status" value="1"/>
</dbReference>
<keyword evidence="4" id="KW-0472">Membrane</keyword>
<dbReference type="InterPro" id="IPR001245">
    <property type="entry name" value="Ser-Thr/Tyr_kinase_cat_dom"/>
</dbReference>
<evidence type="ECO:0000256" key="3">
    <source>
        <dbReference type="ARBA" id="ARBA00022840"/>
    </source>
</evidence>
<evidence type="ECO:0000313" key="9">
    <source>
        <dbReference type="Proteomes" id="UP001168821"/>
    </source>
</evidence>
<protein>
    <recommendedName>
        <fullName evidence="7">Serine-threonine/tyrosine-protein kinase catalytic domain-containing protein</fullName>
    </recommendedName>
</protein>
<evidence type="ECO:0000313" key="8">
    <source>
        <dbReference type="EMBL" id="KAJ3653076.1"/>
    </source>
</evidence>
<dbReference type="FunFam" id="1.10.510.10:FF:001346">
    <property type="entry name" value="Uncharacterized protein"/>
    <property type="match status" value="1"/>
</dbReference>
<dbReference type="PANTHER" id="PTHR46877:SF14">
    <property type="entry name" value="RECEPTOR PROTEIN-TYROSINE KINASE"/>
    <property type="match status" value="1"/>
</dbReference>
<keyword evidence="2" id="KW-0547">Nucleotide-binding</keyword>
<dbReference type="GO" id="GO:0005524">
    <property type="term" value="F:ATP binding"/>
    <property type="evidence" value="ECO:0007669"/>
    <property type="project" value="UniProtKB-KW"/>
</dbReference>
<evidence type="ECO:0000256" key="1">
    <source>
        <dbReference type="ARBA" id="ARBA00004167"/>
    </source>
</evidence>
<organism evidence="8 9">
    <name type="scientific">Zophobas morio</name>
    <dbReference type="NCBI Taxonomy" id="2755281"/>
    <lineage>
        <taxon>Eukaryota</taxon>
        <taxon>Metazoa</taxon>
        <taxon>Ecdysozoa</taxon>
        <taxon>Arthropoda</taxon>
        <taxon>Hexapoda</taxon>
        <taxon>Insecta</taxon>
        <taxon>Pterygota</taxon>
        <taxon>Neoptera</taxon>
        <taxon>Endopterygota</taxon>
        <taxon>Coleoptera</taxon>
        <taxon>Polyphaga</taxon>
        <taxon>Cucujiformia</taxon>
        <taxon>Tenebrionidae</taxon>
        <taxon>Zophobas</taxon>
    </lineage>
</organism>
<evidence type="ECO:0000256" key="5">
    <source>
        <dbReference type="ARBA" id="ARBA00023170"/>
    </source>
</evidence>
<keyword evidence="6" id="KW-0732">Signal</keyword>
<dbReference type="GO" id="GO:0005886">
    <property type="term" value="C:plasma membrane"/>
    <property type="evidence" value="ECO:0007669"/>
    <property type="project" value="TreeGrafter"/>
</dbReference>
<proteinExistence type="predicted"/>
<dbReference type="SUPFAM" id="SSF56112">
    <property type="entry name" value="Protein kinase-like (PK-like)"/>
    <property type="match status" value="1"/>
</dbReference>
<reference evidence="8" key="1">
    <citation type="journal article" date="2023" name="G3 (Bethesda)">
        <title>Whole genome assemblies of Zophobas morio and Tenebrio molitor.</title>
        <authorList>
            <person name="Kaur S."/>
            <person name="Stinson S.A."/>
            <person name="diCenzo G.C."/>
        </authorList>
    </citation>
    <scope>NUCLEOTIDE SEQUENCE</scope>
    <source>
        <strain evidence="8">QUZm001</strain>
    </source>
</reference>
<dbReference type="EMBL" id="JALNTZ010000005">
    <property type="protein sequence ID" value="KAJ3653076.1"/>
    <property type="molecule type" value="Genomic_DNA"/>
</dbReference>
<dbReference type="Proteomes" id="UP001168821">
    <property type="component" value="Unassembled WGS sequence"/>
</dbReference>
<evidence type="ECO:0000256" key="4">
    <source>
        <dbReference type="ARBA" id="ARBA00023136"/>
    </source>
</evidence>
<comment type="caution">
    <text evidence="8">The sequence shown here is derived from an EMBL/GenBank/DDBJ whole genome shotgun (WGS) entry which is preliminary data.</text>
</comment>
<comment type="subcellular location">
    <subcellularLocation>
        <location evidence="1">Membrane</location>
        <topology evidence="1">Single-pass membrane protein</topology>
    </subcellularLocation>
</comment>
<keyword evidence="9" id="KW-1185">Reference proteome</keyword>
<evidence type="ECO:0000256" key="2">
    <source>
        <dbReference type="ARBA" id="ARBA00022741"/>
    </source>
</evidence>
<gene>
    <name evidence="8" type="ORF">Zmor_018993</name>
</gene>
<keyword evidence="3" id="KW-0067">ATP-binding</keyword>
<keyword evidence="5" id="KW-0675">Receptor</keyword>